<dbReference type="OrthoDB" id="10261556at2759"/>
<keyword evidence="3" id="KW-1185">Reference proteome</keyword>
<sequence length="141" mass="16336">MAIYSMTRYAQNIRTCRHQLFDIHFSKHITKRLPPCGFCDNCLLSPEFIVAEDIRADVRALCVLLEKLAEVNERVTLNKLVEAWQGVGGLRVIAKTVREEYGTQVACKRTNKDDYDRIINHLVVNNYLREDFHFTVYSTVA</sequence>
<feature type="domain" description="ATP-dependent DNA helicase RecQ zinc-binding" evidence="1">
    <location>
        <begin position="4"/>
        <end position="43"/>
    </location>
</feature>
<dbReference type="AlphaFoldDB" id="A0A9P6G1G2"/>
<gene>
    <name evidence="2" type="ORF">BGW38_005791</name>
</gene>
<evidence type="ECO:0000313" key="3">
    <source>
        <dbReference type="Proteomes" id="UP000780801"/>
    </source>
</evidence>
<comment type="caution">
    <text evidence="2">The sequence shown here is derived from an EMBL/GenBank/DDBJ whole genome shotgun (WGS) entry which is preliminary data.</text>
</comment>
<organism evidence="2 3">
    <name type="scientific">Lunasporangiospora selenospora</name>
    <dbReference type="NCBI Taxonomy" id="979761"/>
    <lineage>
        <taxon>Eukaryota</taxon>
        <taxon>Fungi</taxon>
        <taxon>Fungi incertae sedis</taxon>
        <taxon>Mucoromycota</taxon>
        <taxon>Mortierellomycotina</taxon>
        <taxon>Mortierellomycetes</taxon>
        <taxon>Mortierellales</taxon>
        <taxon>Mortierellaceae</taxon>
        <taxon>Lunasporangiospora</taxon>
    </lineage>
</organism>
<dbReference type="Gene3D" id="1.10.10.10">
    <property type="entry name" value="Winged helix-like DNA-binding domain superfamily/Winged helix DNA-binding domain"/>
    <property type="match status" value="1"/>
</dbReference>
<dbReference type="EMBL" id="JAABOA010000368">
    <property type="protein sequence ID" value="KAF9584631.1"/>
    <property type="molecule type" value="Genomic_DNA"/>
</dbReference>
<proteinExistence type="predicted"/>
<evidence type="ECO:0000313" key="2">
    <source>
        <dbReference type="EMBL" id="KAF9584631.1"/>
    </source>
</evidence>
<dbReference type="InterPro" id="IPR036388">
    <property type="entry name" value="WH-like_DNA-bd_sf"/>
</dbReference>
<name>A0A9P6G1G2_9FUNG</name>
<dbReference type="InterPro" id="IPR032284">
    <property type="entry name" value="RecQ_Zn-bd"/>
</dbReference>
<evidence type="ECO:0000259" key="1">
    <source>
        <dbReference type="Pfam" id="PF16124"/>
    </source>
</evidence>
<reference evidence="2" key="1">
    <citation type="journal article" date="2020" name="Fungal Divers.">
        <title>Resolving the Mortierellaceae phylogeny through synthesis of multi-gene phylogenetics and phylogenomics.</title>
        <authorList>
            <person name="Vandepol N."/>
            <person name="Liber J."/>
            <person name="Desiro A."/>
            <person name="Na H."/>
            <person name="Kennedy M."/>
            <person name="Barry K."/>
            <person name="Grigoriev I.V."/>
            <person name="Miller A.N."/>
            <person name="O'Donnell K."/>
            <person name="Stajich J.E."/>
            <person name="Bonito G."/>
        </authorList>
    </citation>
    <scope>NUCLEOTIDE SEQUENCE</scope>
    <source>
        <strain evidence="2">KOD1015</strain>
    </source>
</reference>
<accession>A0A9P6G1G2</accession>
<dbReference type="Proteomes" id="UP000780801">
    <property type="component" value="Unassembled WGS sequence"/>
</dbReference>
<dbReference type="Pfam" id="PF16124">
    <property type="entry name" value="RecQ_Zn_bind"/>
    <property type="match status" value="1"/>
</dbReference>
<protein>
    <recommendedName>
        <fullName evidence="1">ATP-dependent DNA helicase RecQ zinc-binding domain-containing protein</fullName>
    </recommendedName>
</protein>